<reference evidence="2" key="1">
    <citation type="submission" date="2023-06" db="EMBL/GenBank/DDBJ databases">
        <authorList>
            <consortium name="Lawrence Berkeley National Laboratory"/>
            <person name="Ahrendt S."/>
            <person name="Sahu N."/>
            <person name="Indic B."/>
            <person name="Wong-Bajracharya J."/>
            <person name="Merenyi Z."/>
            <person name="Ke H.-M."/>
            <person name="Monk M."/>
            <person name="Kocsube S."/>
            <person name="Drula E."/>
            <person name="Lipzen A."/>
            <person name="Balint B."/>
            <person name="Henrissat B."/>
            <person name="Andreopoulos B."/>
            <person name="Martin F.M."/>
            <person name="Harder C.B."/>
            <person name="Rigling D."/>
            <person name="Ford K.L."/>
            <person name="Foster G.D."/>
            <person name="Pangilinan J."/>
            <person name="Papanicolaou A."/>
            <person name="Barry K."/>
            <person name="LaButti K."/>
            <person name="Viragh M."/>
            <person name="Koriabine M."/>
            <person name="Yan M."/>
            <person name="Riley R."/>
            <person name="Champramary S."/>
            <person name="Plett K.L."/>
            <person name="Tsai I.J."/>
            <person name="Slot J."/>
            <person name="Sipos G."/>
            <person name="Plett J."/>
            <person name="Nagy L.G."/>
            <person name="Grigoriev I.V."/>
        </authorList>
    </citation>
    <scope>NUCLEOTIDE SEQUENCE</scope>
    <source>
        <strain evidence="2">CCBAS 213</strain>
    </source>
</reference>
<evidence type="ECO:0000313" key="3">
    <source>
        <dbReference type="Proteomes" id="UP001175211"/>
    </source>
</evidence>
<dbReference type="EMBL" id="JAUEPS010000060">
    <property type="protein sequence ID" value="KAK0443134.1"/>
    <property type="molecule type" value="Genomic_DNA"/>
</dbReference>
<sequence>MSSSLLFSAAASLPHPMDTPMLSVVTHATDHLSSALPSPLSPFFSDLRLSDDTPSVHTLANNSPSDDIPNNPTVLASPFIHPVNLSQWNTSFSSDGLDAETDVTRKAKRKKR</sequence>
<evidence type="ECO:0000256" key="1">
    <source>
        <dbReference type="SAM" id="MobiDB-lite"/>
    </source>
</evidence>
<protein>
    <submittedName>
        <fullName evidence="2">Uncharacterized protein</fullName>
    </submittedName>
</protein>
<comment type="caution">
    <text evidence="2">The sequence shown here is derived from an EMBL/GenBank/DDBJ whole genome shotgun (WGS) entry which is preliminary data.</text>
</comment>
<proteinExistence type="predicted"/>
<evidence type="ECO:0000313" key="2">
    <source>
        <dbReference type="EMBL" id="KAK0443134.1"/>
    </source>
</evidence>
<keyword evidence="3" id="KW-1185">Reference proteome</keyword>
<name>A0AA39MRA7_ARMTA</name>
<organism evidence="2 3">
    <name type="scientific">Armillaria tabescens</name>
    <name type="common">Ringless honey mushroom</name>
    <name type="synonym">Agaricus tabescens</name>
    <dbReference type="NCBI Taxonomy" id="1929756"/>
    <lineage>
        <taxon>Eukaryota</taxon>
        <taxon>Fungi</taxon>
        <taxon>Dikarya</taxon>
        <taxon>Basidiomycota</taxon>
        <taxon>Agaricomycotina</taxon>
        <taxon>Agaricomycetes</taxon>
        <taxon>Agaricomycetidae</taxon>
        <taxon>Agaricales</taxon>
        <taxon>Marasmiineae</taxon>
        <taxon>Physalacriaceae</taxon>
        <taxon>Desarmillaria</taxon>
    </lineage>
</organism>
<accession>A0AA39MRA7</accession>
<gene>
    <name evidence="2" type="ORF">EV420DRAFT_1649413</name>
</gene>
<dbReference type="RefSeq" id="XP_060324628.1">
    <property type="nucleotide sequence ID" value="XM_060478306.1"/>
</dbReference>
<dbReference type="AlphaFoldDB" id="A0AA39MRA7"/>
<dbReference type="GeneID" id="85361854"/>
<dbReference type="Proteomes" id="UP001175211">
    <property type="component" value="Unassembled WGS sequence"/>
</dbReference>
<feature type="region of interest" description="Disordered" evidence="1">
    <location>
        <begin position="90"/>
        <end position="112"/>
    </location>
</feature>